<proteinExistence type="predicted"/>
<dbReference type="Proteomes" id="UP000189818">
    <property type="component" value="Unassembled WGS sequence"/>
</dbReference>
<reference evidence="2" key="1">
    <citation type="submission" date="2017-02" db="EMBL/GenBank/DDBJ databases">
        <authorList>
            <person name="Varghese N."/>
            <person name="Submissions S."/>
        </authorList>
    </citation>
    <scope>NUCLEOTIDE SEQUENCE [LARGE SCALE GENOMIC DNA]</scope>
    <source>
        <strain evidence="2">UM2</strain>
    </source>
</reference>
<sequence length="212" mass="23318">MRGKDESGAGRSIGAAERILRALAAEFPRLHDRQSFLDSAALRAGYDKEDGAALSDNERQAAARALTRLISDGTVAETLWPSGDSDKVQLPEQGMIAVSVNLGSLREERLAWEAERKGAEPSQERIVSEIVDRSRVWIEQNMDGDKLPLLLVNASIIHGSNAFDILISAQYRNPYNLLRYTREVVQVVAHIAGTHTMLVAQSYGFPDFTAGR</sequence>
<gene>
    <name evidence="1" type="ORF">SAMN06295920_106271</name>
</gene>
<organism evidence="1 2">
    <name type="scientific">Rhizorhabdus histidinilytica</name>
    <dbReference type="NCBI Taxonomy" id="439228"/>
    <lineage>
        <taxon>Bacteria</taxon>
        <taxon>Pseudomonadati</taxon>
        <taxon>Pseudomonadota</taxon>
        <taxon>Alphaproteobacteria</taxon>
        <taxon>Sphingomonadales</taxon>
        <taxon>Sphingomonadaceae</taxon>
        <taxon>Rhizorhabdus</taxon>
    </lineage>
</organism>
<dbReference type="EMBL" id="FUYM01000006">
    <property type="protein sequence ID" value="SKB80270.1"/>
    <property type="molecule type" value="Genomic_DNA"/>
</dbReference>
<accession>A0A1T5E900</accession>
<dbReference type="AlphaFoldDB" id="A0A1T5E900"/>
<protein>
    <submittedName>
        <fullName evidence="1">Uncharacterized protein</fullName>
    </submittedName>
</protein>
<dbReference type="RefSeq" id="WP_223811121.1">
    <property type="nucleotide sequence ID" value="NZ_JBDHSL010000011.1"/>
</dbReference>
<dbReference type="STRING" id="439228.SAMN06295920_106271"/>
<name>A0A1T5E900_9SPHN</name>
<evidence type="ECO:0000313" key="1">
    <source>
        <dbReference type="EMBL" id="SKB80270.1"/>
    </source>
</evidence>
<keyword evidence="2" id="KW-1185">Reference proteome</keyword>
<evidence type="ECO:0000313" key="2">
    <source>
        <dbReference type="Proteomes" id="UP000189818"/>
    </source>
</evidence>